<sequence>MSYFTLKLMGKFNQQPVIDYKAVKEVVKCYNTLDYGPKLRQLLLMIYPGNNFSKCCKLELHQKLNDLILLSYEGEQVLKYELFKEFHNKNVVAAYEIKVKSSRVDFLTINGFTTSFEIKSNLDNLDKLAKQSVDYLSAFEFNNLVIHERHLKKCIDMIPANFGIITVDKDQHSFYRKPRLNQHLNPSVQLSLLTKKELFQSFGTFAQEDILISNNTDTINDLFKLALKERYRSRWEFIVEHSNDILPIDIQFFFNKNIKPAHIYS</sequence>
<evidence type="ECO:0000313" key="2">
    <source>
        <dbReference type="Proteomes" id="UP000002774"/>
    </source>
</evidence>
<dbReference type="Proteomes" id="UP000002774">
    <property type="component" value="Chromosome"/>
</dbReference>
<dbReference type="InterPro" id="IPR047729">
    <property type="entry name" value="Sce7726-like"/>
</dbReference>
<dbReference type="eggNOG" id="ENOG503025A">
    <property type="taxonomic scope" value="Bacteria"/>
</dbReference>
<reference evidence="1" key="1">
    <citation type="submission" date="2011-09" db="EMBL/GenBank/DDBJ databases">
        <title>The permanent draft genome of Mucilaginibacter paludis DSM 18603.</title>
        <authorList>
            <consortium name="US DOE Joint Genome Institute (JGI-PGF)"/>
            <person name="Lucas S."/>
            <person name="Han J."/>
            <person name="Lapidus A."/>
            <person name="Bruce D."/>
            <person name="Goodwin L."/>
            <person name="Pitluck S."/>
            <person name="Peters L."/>
            <person name="Kyrpides N."/>
            <person name="Mavromatis K."/>
            <person name="Ivanova N."/>
            <person name="Mikhailova N."/>
            <person name="Held B."/>
            <person name="Detter J.C."/>
            <person name="Tapia R."/>
            <person name="Han C."/>
            <person name="Land M."/>
            <person name="Hauser L."/>
            <person name="Markowitz V."/>
            <person name="Cheng J.-F."/>
            <person name="Hugenholtz P."/>
            <person name="Woyke T."/>
            <person name="Wu D."/>
            <person name="Tindall B."/>
            <person name="Brambilla E."/>
            <person name="Klenk H.-P."/>
            <person name="Eisen J.A."/>
        </authorList>
    </citation>
    <scope>NUCLEOTIDE SEQUENCE [LARGE SCALE GENOMIC DNA]</scope>
    <source>
        <strain evidence="1">DSM 18603</strain>
    </source>
</reference>
<keyword evidence="2" id="KW-1185">Reference proteome</keyword>
<dbReference type="HOGENOM" id="CLU_1033571_0_0_10"/>
<organism evidence="1 2">
    <name type="scientific">Mucilaginibacter paludis DSM 18603</name>
    <dbReference type="NCBI Taxonomy" id="714943"/>
    <lineage>
        <taxon>Bacteria</taxon>
        <taxon>Pseudomonadati</taxon>
        <taxon>Bacteroidota</taxon>
        <taxon>Sphingobacteriia</taxon>
        <taxon>Sphingobacteriales</taxon>
        <taxon>Sphingobacteriaceae</taxon>
        <taxon>Mucilaginibacter</taxon>
    </lineage>
</organism>
<name>H1Y172_9SPHI</name>
<dbReference type="AlphaFoldDB" id="H1Y172"/>
<protein>
    <recommendedName>
        <fullName evidence="3">Sce7726 family protein</fullName>
    </recommendedName>
</protein>
<dbReference type="EMBL" id="CM001403">
    <property type="protein sequence ID" value="EHQ29707.1"/>
    <property type="molecule type" value="Genomic_DNA"/>
</dbReference>
<dbReference type="STRING" id="714943.Mucpa_5638"/>
<proteinExistence type="predicted"/>
<evidence type="ECO:0008006" key="3">
    <source>
        <dbReference type="Google" id="ProtNLM"/>
    </source>
</evidence>
<gene>
    <name evidence="1" type="ORF">Mucpa_5638</name>
</gene>
<accession>H1Y172</accession>
<evidence type="ECO:0000313" key="1">
    <source>
        <dbReference type="EMBL" id="EHQ29707.1"/>
    </source>
</evidence>
<dbReference type="NCBIfam" id="NF033832">
    <property type="entry name" value="sce7726_fam"/>
    <property type="match status" value="1"/>
</dbReference>